<dbReference type="InterPro" id="IPR001841">
    <property type="entry name" value="Znf_RING"/>
</dbReference>
<feature type="domain" description="RING-type" evidence="3">
    <location>
        <begin position="67"/>
        <end position="109"/>
    </location>
</feature>
<keyword evidence="1" id="KW-0862">Zinc</keyword>
<dbReference type="OrthoDB" id="9984778at2759"/>
<dbReference type="GO" id="GO:0008270">
    <property type="term" value="F:zinc ion binding"/>
    <property type="evidence" value="ECO:0007669"/>
    <property type="project" value="UniProtKB-KW"/>
</dbReference>
<dbReference type="PROSITE" id="PS50089">
    <property type="entry name" value="ZF_RING_2"/>
    <property type="match status" value="1"/>
</dbReference>
<dbReference type="Gene3D" id="3.30.40.10">
    <property type="entry name" value="Zinc/RING finger domain, C3HC4 (zinc finger)"/>
    <property type="match status" value="1"/>
</dbReference>
<gene>
    <name evidence="4" type="ORF">Acr_13g0015050</name>
</gene>
<keyword evidence="2" id="KW-0732">Signal</keyword>
<feature type="signal peptide" evidence="2">
    <location>
        <begin position="1"/>
        <end position="17"/>
    </location>
</feature>
<dbReference type="EMBL" id="BJWL01000013">
    <property type="protein sequence ID" value="GFZ00106.1"/>
    <property type="molecule type" value="Genomic_DNA"/>
</dbReference>
<evidence type="ECO:0000313" key="4">
    <source>
        <dbReference type="EMBL" id="GFZ00106.1"/>
    </source>
</evidence>
<reference evidence="4 5" key="1">
    <citation type="submission" date="2019-07" db="EMBL/GenBank/DDBJ databases">
        <title>De Novo Assembly of kiwifruit Actinidia rufa.</title>
        <authorList>
            <person name="Sugita-Konishi S."/>
            <person name="Sato K."/>
            <person name="Mori E."/>
            <person name="Abe Y."/>
            <person name="Kisaki G."/>
            <person name="Hamano K."/>
            <person name="Suezawa K."/>
            <person name="Otani M."/>
            <person name="Fukuda T."/>
            <person name="Manabe T."/>
            <person name="Gomi K."/>
            <person name="Tabuchi M."/>
            <person name="Akimitsu K."/>
            <person name="Kataoka I."/>
        </authorList>
    </citation>
    <scope>NUCLEOTIDE SEQUENCE [LARGE SCALE GENOMIC DNA]</scope>
    <source>
        <strain evidence="5">cv. Fuchu</strain>
    </source>
</reference>
<evidence type="ECO:0000256" key="2">
    <source>
        <dbReference type="SAM" id="SignalP"/>
    </source>
</evidence>
<evidence type="ECO:0000313" key="5">
    <source>
        <dbReference type="Proteomes" id="UP000585474"/>
    </source>
</evidence>
<dbReference type="SMART" id="SM00184">
    <property type="entry name" value="RING"/>
    <property type="match status" value="1"/>
</dbReference>
<name>A0A7J0FN19_9ERIC</name>
<keyword evidence="1" id="KW-0863">Zinc-finger</keyword>
<organism evidence="4 5">
    <name type="scientific">Actinidia rufa</name>
    <dbReference type="NCBI Taxonomy" id="165716"/>
    <lineage>
        <taxon>Eukaryota</taxon>
        <taxon>Viridiplantae</taxon>
        <taxon>Streptophyta</taxon>
        <taxon>Embryophyta</taxon>
        <taxon>Tracheophyta</taxon>
        <taxon>Spermatophyta</taxon>
        <taxon>Magnoliopsida</taxon>
        <taxon>eudicotyledons</taxon>
        <taxon>Gunneridae</taxon>
        <taxon>Pentapetalae</taxon>
        <taxon>asterids</taxon>
        <taxon>Ericales</taxon>
        <taxon>Actinidiaceae</taxon>
        <taxon>Actinidia</taxon>
    </lineage>
</organism>
<keyword evidence="1" id="KW-0479">Metal-binding</keyword>
<dbReference type="GO" id="GO:0016567">
    <property type="term" value="P:protein ubiquitination"/>
    <property type="evidence" value="ECO:0007669"/>
    <property type="project" value="TreeGrafter"/>
</dbReference>
<dbReference type="CDD" id="cd16454">
    <property type="entry name" value="RING-H2_PA-TM-RING"/>
    <property type="match status" value="1"/>
</dbReference>
<dbReference type="PANTHER" id="PTHR45676">
    <property type="entry name" value="RING-H2 FINGER PROTEIN ATL51-RELATED"/>
    <property type="match status" value="1"/>
</dbReference>
<accession>A0A7J0FN19</accession>
<dbReference type="Pfam" id="PF13639">
    <property type="entry name" value="zf-RING_2"/>
    <property type="match status" value="1"/>
</dbReference>
<dbReference type="InterPro" id="IPR013083">
    <property type="entry name" value="Znf_RING/FYVE/PHD"/>
</dbReference>
<proteinExistence type="predicted"/>
<sequence>MAVLVHSLLFLLRLARTHLITFLRNFPVFEWPFRAMKEFKGRKILKILPPVVKFKTHEGNLSPCTGCAICLEDFKDGELCQVLPLCNHAFHSSCIRPWLINNQSCPNCRTPINGPS</sequence>
<keyword evidence="5" id="KW-1185">Reference proteome</keyword>
<feature type="chain" id="PRO_5029531328" description="RING-type domain-containing protein" evidence="2">
    <location>
        <begin position="18"/>
        <end position="116"/>
    </location>
</feature>
<comment type="caution">
    <text evidence="4">The sequence shown here is derived from an EMBL/GenBank/DDBJ whole genome shotgun (WGS) entry which is preliminary data.</text>
</comment>
<protein>
    <recommendedName>
        <fullName evidence="3">RING-type domain-containing protein</fullName>
    </recommendedName>
</protein>
<dbReference type="SUPFAM" id="SSF57850">
    <property type="entry name" value="RING/U-box"/>
    <property type="match status" value="1"/>
</dbReference>
<evidence type="ECO:0000256" key="1">
    <source>
        <dbReference type="PROSITE-ProRule" id="PRU00175"/>
    </source>
</evidence>
<dbReference type="PANTHER" id="PTHR45676:SF41">
    <property type="entry name" value="RING-H2 FINGER PROTEIN ATL66"/>
    <property type="match status" value="1"/>
</dbReference>
<dbReference type="Proteomes" id="UP000585474">
    <property type="component" value="Unassembled WGS sequence"/>
</dbReference>
<evidence type="ECO:0000259" key="3">
    <source>
        <dbReference type="PROSITE" id="PS50089"/>
    </source>
</evidence>
<dbReference type="AlphaFoldDB" id="A0A7J0FN19"/>